<dbReference type="OrthoDB" id="9807946at2"/>
<dbReference type="SUPFAM" id="SSF56281">
    <property type="entry name" value="Metallo-hydrolase/oxidoreductase"/>
    <property type="match status" value="1"/>
</dbReference>
<evidence type="ECO:0000313" key="3">
    <source>
        <dbReference type="EMBL" id="SFO57616.1"/>
    </source>
</evidence>
<dbReference type="EMBL" id="FOWD01000042">
    <property type="protein sequence ID" value="SFO57616.1"/>
    <property type="molecule type" value="Genomic_DNA"/>
</dbReference>
<evidence type="ECO:0000313" key="4">
    <source>
        <dbReference type="Proteomes" id="UP000198806"/>
    </source>
</evidence>
<gene>
    <name evidence="3" type="ORF">SAMN04489757_1423</name>
</gene>
<evidence type="ECO:0000256" key="1">
    <source>
        <dbReference type="ARBA" id="ARBA00007121"/>
    </source>
</evidence>
<dbReference type="GO" id="GO:0016651">
    <property type="term" value="F:oxidoreductase activity, acting on NAD(P)H"/>
    <property type="evidence" value="ECO:0007669"/>
    <property type="project" value="UniProtKB-ARBA"/>
</dbReference>
<dbReference type="Pfam" id="PF19583">
    <property type="entry name" value="ODP"/>
    <property type="match status" value="1"/>
</dbReference>
<reference evidence="3 4" key="1">
    <citation type="submission" date="2016-10" db="EMBL/GenBank/DDBJ databases">
        <authorList>
            <person name="de Groot N.N."/>
        </authorList>
    </citation>
    <scope>NUCLEOTIDE SEQUENCE [LARGE SCALE GENOMIC DNA]</scope>
    <source>
        <strain evidence="3 4">DSM 1283</strain>
    </source>
</reference>
<dbReference type="SUPFAM" id="SSF52218">
    <property type="entry name" value="Flavoproteins"/>
    <property type="match status" value="1"/>
</dbReference>
<dbReference type="RefSeq" id="WP_091688294.1">
    <property type="nucleotide sequence ID" value="NZ_BAABFM010000015.1"/>
</dbReference>
<dbReference type="PANTHER" id="PTHR43717">
    <property type="entry name" value="ANAEROBIC NITRIC OXIDE REDUCTASE FLAVORUBREDOXIN"/>
    <property type="match status" value="1"/>
</dbReference>
<dbReference type="Proteomes" id="UP000198806">
    <property type="component" value="Unassembled WGS sequence"/>
</dbReference>
<proteinExistence type="inferred from homology"/>
<dbReference type="InterPro" id="IPR001279">
    <property type="entry name" value="Metallo-B-lactamas"/>
</dbReference>
<dbReference type="GO" id="GO:0009055">
    <property type="term" value="F:electron transfer activity"/>
    <property type="evidence" value="ECO:0007669"/>
    <property type="project" value="InterPro"/>
</dbReference>
<dbReference type="Gene3D" id="3.60.15.10">
    <property type="entry name" value="Ribonuclease Z/Hydroxyacylglutathione hydrolase-like"/>
    <property type="match status" value="1"/>
</dbReference>
<protein>
    <submittedName>
        <fullName evidence="3">Flavorubredoxin</fullName>
    </submittedName>
</protein>
<dbReference type="InterPro" id="IPR036866">
    <property type="entry name" value="RibonucZ/Hydroxyglut_hydro"/>
</dbReference>
<keyword evidence="4" id="KW-1185">Reference proteome</keyword>
<dbReference type="PIRSF" id="PIRSF005243">
    <property type="entry name" value="ROO"/>
    <property type="match status" value="1"/>
</dbReference>
<dbReference type="SMART" id="SM00849">
    <property type="entry name" value="Lactamase_B"/>
    <property type="match status" value="1"/>
</dbReference>
<dbReference type="InterPro" id="IPR045761">
    <property type="entry name" value="ODP_dom"/>
</dbReference>
<feature type="domain" description="Flavodoxin-like" evidence="2">
    <location>
        <begin position="260"/>
        <end position="399"/>
    </location>
</feature>
<dbReference type="CDD" id="cd07709">
    <property type="entry name" value="flavodiiron_proteins_MBL-fold"/>
    <property type="match status" value="1"/>
</dbReference>
<dbReference type="STRING" id="1527.SAMN04489757_1423"/>
<dbReference type="Gene3D" id="3.40.50.360">
    <property type="match status" value="1"/>
</dbReference>
<accession>A0A1I5IBP7</accession>
<dbReference type="PANTHER" id="PTHR43717:SF1">
    <property type="entry name" value="ANAEROBIC NITRIC OXIDE REDUCTASE FLAVORUBREDOXIN"/>
    <property type="match status" value="1"/>
</dbReference>
<dbReference type="PROSITE" id="PS50902">
    <property type="entry name" value="FLAVODOXIN_LIKE"/>
    <property type="match status" value="1"/>
</dbReference>
<organism evidence="3 4">
    <name type="scientific">Anaerocolumna aminovalerica</name>
    <dbReference type="NCBI Taxonomy" id="1527"/>
    <lineage>
        <taxon>Bacteria</taxon>
        <taxon>Bacillati</taxon>
        <taxon>Bacillota</taxon>
        <taxon>Clostridia</taxon>
        <taxon>Lachnospirales</taxon>
        <taxon>Lachnospiraceae</taxon>
        <taxon>Anaerocolumna</taxon>
    </lineage>
</organism>
<evidence type="ECO:0000259" key="2">
    <source>
        <dbReference type="PROSITE" id="PS50902"/>
    </source>
</evidence>
<name>A0A1I5IBP7_9FIRM</name>
<dbReference type="GO" id="GO:0046872">
    <property type="term" value="F:metal ion binding"/>
    <property type="evidence" value="ECO:0007669"/>
    <property type="project" value="InterPro"/>
</dbReference>
<dbReference type="AlphaFoldDB" id="A0A1I5IBP7"/>
<dbReference type="GO" id="GO:0010181">
    <property type="term" value="F:FMN binding"/>
    <property type="evidence" value="ECO:0007669"/>
    <property type="project" value="InterPro"/>
</dbReference>
<dbReference type="InterPro" id="IPR016440">
    <property type="entry name" value="Rubredoxin-O_OxRdtase"/>
</dbReference>
<dbReference type="InterPro" id="IPR008254">
    <property type="entry name" value="Flavodoxin/NO_synth"/>
</dbReference>
<sequence>MKPMKIAEGIYQLSVNVEDILFEGLWEIPKGVSLNSYIIKGEKTAIVDGVCGWDGVPESLYALLEQMNITPESIEYLIVNHMEPDHSGWIESFRKINPDFKVVGSKKAKMLLDAFYGKDDNFICVGEGDTLDLGKGHILNFIDIPNVHWPDTIGTFDTLTGTLFSCDAFGSFGKIIDDRIYVDELSKEEQITYEQETIRYFSNVLAAFSLQAKKATAKCSELPVKLVAPGHGLIWRNPEEVFKAYSEYADCSKGPAREEITLIWGSMYGMTRKAVEHAVKVLEEEDIVVHVHEVPKDSWGTVLTSAWTSTGIILAMPTYEFKMFPPMGAVLEELGKKKVYNRKAFRFGSYGWSGGAQKELDEILTRLNMNWDFIEPVEFLGSPLEEDLEKIRIGVKELVKQVKDKILTEKHIG</sequence>
<comment type="similarity">
    <text evidence="1">In the N-terminal section; belongs to the zinc metallo-hydrolase group 3 family.</text>
</comment>
<dbReference type="InterPro" id="IPR029039">
    <property type="entry name" value="Flavoprotein-like_sf"/>
</dbReference>